<gene>
    <name evidence="3" type="ORF">FRZ00_13025</name>
</gene>
<dbReference type="InterPro" id="IPR023210">
    <property type="entry name" value="NADP_OxRdtase_dom"/>
</dbReference>
<dbReference type="OrthoDB" id="9768793at2"/>
<evidence type="ECO:0000256" key="1">
    <source>
        <dbReference type="ARBA" id="ARBA00023002"/>
    </source>
</evidence>
<dbReference type="AlphaFoldDB" id="A0A5N5W8S7"/>
<dbReference type="InterPro" id="IPR036812">
    <property type="entry name" value="NAD(P)_OxRdtase_dom_sf"/>
</dbReference>
<name>A0A5N5W8S7_STRMB</name>
<feature type="domain" description="NADP-dependent oxidoreductase" evidence="2">
    <location>
        <begin position="15"/>
        <end position="316"/>
    </location>
</feature>
<dbReference type="Gene3D" id="3.20.20.100">
    <property type="entry name" value="NADP-dependent oxidoreductase domain"/>
    <property type="match status" value="1"/>
</dbReference>
<dbReference type="InterPro" id="IPR050523">
    <property type="entry name" value="AKR_Detox_Biosynth"/>
</dbReference>
<organism evidence="3 4">
    <name type="scientific">Streptomyces mobaraensis</name>
    <name type="common">Streptoverticillium mobaraense</name>
    <dbReference type="NCBI Taxonomy" id="35621"/>
    <lineage>
        <taxon>Bacteria</taxon>
        <taxon>Bacillati</taxon>
        <taxon>Actinomycetota</taxon>
        <taxon>Actinomycetes</taxon>
        <taxon>Kitasatosporales</taxon>
        <taxon>Streptomycetaceae</taxon>
        <taxon>Streptomyces</taxon>
    </lineage>
</organism>
<dbReference type="CDD" id="cd19079">
    <property type="entry name" value="AKR_EcYajO-like"/>
    <property type="match status" value="1"/>
</dbReference>
<keyword evidence="1" id="KW-0560">Oxidoreductase</keyword>
<dbReference type="FunFam" id="3.20.20.100:FF:000004">
    <property type="entry name" value="Oxidoreductase, aldo/keto reductase"/>
    <property type="match status" value="1"/>
</dbReference>
<dbReference type="SUPFAM" id="SSF51430">
    <property type="entry name" value="NAD(P)-linked oxidoreductase"/>
    <property type="match status" value="1"/>
</dbReference>
<protein>
    <submittedName>
        <fullName evidence="3">Aldo/keto reductase</fullName>
    </submittedName>
</protein>
<evidence type="ECO:0000313" key="4">
    <source>
        <dbReference type="Proteomes" id="UP000327000"/>
    </source>
</evidence>
<dbReference type="EMBL" id="VOKX01000023">
    <property type="protein sequence ID" value="KAB7846200.1"/>
    <property type="molecule type" value="Genomic_DNA"/>
</dbReference>
<dbReference type="Proteomes" id="UP000327000">
    <property type="component" value="Unassembled WGS sequence"/>
</dbReference>
<evidence type="ECO:0000313" key="3">
    <source>
        <dbReference type="EMBL" id="KAB7846200.1"/>
    </source>
</evidence>
<dbReference type="RefSeq" id="WP_004955883.1">
    <property type="nucleotide sequence ID" value="NZ_VOKX01000023.1"/>
</dbReference>
<dbReference type="GO" id="GO:0005829">
    <property type="term" value="C:cytosol"/>
    <property type="evidence" value="ECO:0007669"/>
    <property type="project" value="TreeGrafter"/>
</dbReference>
<proteinExistence type="predicted"/>
<keyword evidence="4" id="KW-1185">Reference proteome</keyword>
<dbReference type="PANTHER" id="PTHR43364:SF4">
    <property type="entry name" value="NAD(P)-LINKED OXIDOREDUCTASE SUPERFAMILY PROTEIN"/>
    <property type="match status" value="1"/>
</dbReference>
<accession>A0A5N5W8S7</accession>
<sequence>MRYVQLGGSDLKVSRICLGMMSYGGGPTAQKWFLDEEAAEPVVRHAVEAGVTFFDTADMYSSGLSEEITGRLLSRLFPRREDYVLATKVYFPMGPGPDDRGLSRKHITKAIDASLRRLGTDYVDLYQIHRWDYDTPIEETLEVLHELVAAGKVRALGASSMWAWQFAKAQHLARANGWTPFVSMQNYYNLLYREEEREMIPLCRDENVSCIPWSPLARGMLTGTRDRDGAHRTLRSGNDQLARRLYEEADFDVVDALRTVATARDLPPARIALAWLLAKPPVAAPIVGATRASHVTDAAAAVDLVLTDDEIATLEAPYRPHRVLGLRR</sequence>
<dbReference type="PANTHER" id="PTHR43364">
    <property type="entry name" value="NADH-SPECIFIC METHYLGLYOXAL REDUCTASE-RELATED"/>
    <property type="match status" value="1"/>
</dbReference>
<reference evidence="3 4" key="1">
    <citation type="journal article" date="2019" name="Microb. Cell Fact.">
        <title>Exploring novel herbicidin analogues by transcriptional regulator overexpression and MS/MS molecular networking.</title>
        <authorList>
            <person name="Shi Y."/>
            <person name="Gu R."/>
            <person name="Li Y."/>
            <person name="Wang X."/>
            <person name="Ren W."/>
            <person name="Li X."/>
            <person name="Wang L."/>
            <person name="Xie Y."/>
            <person name="Hong B."/>
        </authorList>
    </citation>
    <scope>NUCLEOTIDE SEQUENCE [LARGE SCALE GENOMIC DNA]</scope>
    <source>
        <strain evidence="3 4">US-43</strain>
    </source>
</reference>
<dbReference type="GO" id="GO:0016491">
    <property type="term" value="F:oxidoreductase activity"/>
    <property type="evidence" value="ECO:0007669"/>
    <property type="project" value="UniProtKB-KW"/>
</dbReference>
<dbReference type="Pfam" id="PF00248">
    <property type="entry name" value="Aldo_ket_red"/>
    <property type="match status" value="1"/>
</dbReference>
<comment type="caution">
    <text evidence="3">The sequence shown here is derived from an EMBL/GenBank/DDBJ whole genome shotgun (WGS) entry which is preliminary data.</text>
</comment>
<evidence type="ECO:0000259" key="2">
    <source>
        <dbReference type="Pfam" id="PF00248"/>
    </source>
</evidence>